<reference evidence="1" key="1">
    <citation type="submission" date="2014-05" db="EMBL/GenBank/DDBJ databases">
        <authorList>
            <person name="Chronopoulou M."/>
        </authorList>
    </citation>
    <scope>NUCLEOTIDE SEQUENCE</scope>
    <source>
        <tissue evidence="1">Whole organism</tissue>
    </source>
</reference>
<name>A0A0K2U035_LEPSM</name>
<proteinExistence type="predicted"/>
<feature type="non-terminal residue" evidence="1">
    <location>
        <position position="1"/>
    </location>
</feature>
<sequence length="40" mass="4957">PILLTIELYFNKFWNCSQLYNRACSRDEIVNYWLSKWTNI</sequence>
<evidence type="ECO:0000313" key="1">
    <source>
        <dbReference type="EMBL" id="CDW31603.1"/>
    </source>
</evidence>
<accession>A0A0K2U035</accession>
<dbReference type="EMBL" id="HACA01014242">
    <property type="protein sequence ID" value="CDW31603.1"/>
    <property type="molecule type" value="Transcribed_RNA"/>
</dbReference>
<protein>
    <submittedName>
        <fullName evidence="1">Uncharacterized protein</fullName>
    </submittedName>
</protein>
<organism evidence="1">
    <name type="scientific">Lepeophtheirus salmonis</name>
    <name type="common">Salmon louse</name>
    <name type="synonym">Caligus salmonis</name>
    <dbReference type="NCBI Taxonomy" id="72036"/>
    <lineage>
        <taxon>Eukaryota</taxon>
        <taxon>Metazoa</taxon>
        <taxon>Ecdysozoa</taxon>
        <taxon>Arthropoda</taxon>
        <taxon>Crustacea</taxon>
        <taxon>Multicrustacea</taxon>
        <taxon>Hexanauplia</taxon>
        <taxon>Copepoda</taxon>
        <taxon>Siphonostomatoida</taxon>
        <taxon>Caligidae</taxon>
        <taxon>Lepeophtheirus</taxon>
    </lineage>
</organism>
<dbReference type="AlphaFoldDB" id="A0A0K2U035"/>